<sequence>MGVTGLWRLIEPTGKPVPVETLENKVLAVDISIWLHQMVKGYQDAKGAPLANAHLMGLFQRLCKLLYFRIKPIFVFDGGFPDLKKETISKRQDHKVKYNSESERIKRELALLLSKKTAINSLLGKQISPKKNVAQTEIEDNIFKLPELPKKNQESESDSEEESSSGSSVDLHSMDLNSEHFKNMPLKEKYDLLVELKETRKMNSWGRLHELPKKSDSFSDFQMQRLLKRRKLQECFEETEKEMGVTGMSLKDLESLLNEEGIDTNVDTLPTKRIASNDNTRFLLINNIKQALAEAKQRNDAKDQASTSNRVEEINIEKEKSPVKDELECDLEMAIKMSMECVNETDTATYNSKTDDSWTSCLTDTDYSDSEDEYEVPDMSTAKAYIMQYSDFTNIAIEKLVSEKSNNKNKAHASKLDEILEEINREKALIESKLEISSEEDNKVQDIDLTSDCAETVPVQKDKEPAVEAFSVELKQNHKVEAADGVVEDSKEIGQLTVLNVSDKEQNIDIIERKEMPIKAIDSSQSSVICIHSSDEDILSFDVENTDKRNPEISKDSESDEDDFEDVPEINSNPKTVVQLILNTNTIPDKNDLFADIFENTEAVDVHVETEKVEQKGRNELKSDIRDQLKVVTDDTTKNKFRKESTEVVETNLQNETVNCIIQHENDEKATNSDKKLKLLQERTVVKEPISTEKLNTIVGEIQSKENSLIQEKGRLDRVGRNITEQMTKEAQELLQIFGIPYIVAPMEAEAQCAFLETINLTDGTITDDSDIWLFGGRTVYKNFFNQKKHVLQFLADIIEKSYNLSREQLVLLALLVGSDYTTGVSGVGPVTALEILASFPFNKKQLNESVKKSRYAEMVAGLQEFKVWVRAGRRTDNISLKKKLKNVNLSEDFPSVRVVQAYLEPNVEKSNEKFTWGELDITILRDYTKEKFGWSQNKLDEIIKPVLKRMQEKKLQRSVEDYFKKNVNLQSLEDQMSKRVKAAVQKMGPNILNTLEDPIPSTQVQATIVKKRKKIKNESNKSGPTQPKLKKNLEEKLLISQGVKVISETSEDRTKKIEIQIPKTDRVQEIIPQREKEKQSLLQNKLKAIEIFRKTKIDRKKKAFKKKVILPKNDAELSETDSE</sequence>
<keyword evidence="8" id="KW-0227">DNA damage</keyword>
<feature type="region of interest" description="Disordered" evidence="15">
    <location>
        <begin position="542"/>
        <end position="570"/>
    </location>
</feature>
<keyword evidence="12" id="KW-0539">Nucleus</keyword>
<keyword evidence="4" id="KW-0597">Phosphoprotein</keyword>
<evidence type="ECO:0000256" key="1">
    <source>
        <dbReference type="ARBA" id="ARBA00001946"/>
    </source>
</evidence>
<feature type="compositionally biased region" description="Acidic residues" evidence="15">
    <location>
        <begin position="558"/>
        <end position="568"/>
    </location>
</feature>
<evidence type="ECO:0000313" key="18">
    <source>
        <dbReference type="Proteomes" id="UP000504629"/>
    </source>
</evidence>
<dbReference type="OrthoDB" id="31113at2759"/>
<evidence type="ECO:0000259" key="16">
    <source>
        <dbReference type="SMART" id="SM00484"/>
    </source>
</evidence>
<dbReference type="Gene3D" id="1.10.150.20">
    <property type="entry name" value="5' to 3' exonuclease, C-terminal subdomain"/>
    <property type="match status" value="1"/>
</dbReference>
<dbReference type="CTD" id="3772069"/>
<keyword evidence="5" id="KW-0540">Nuclease</keyword>
<comment type="similarity">
    <text evidence="3">Belongs to the XPG/RAD2 endonuclease family. XPG subfamily.</text>
</comment>
<feature type="coiled-coil region" evidence="14">
    <location>
        <begin position="413"/>
        <end position="440"/>
    </location>
</feature>
<dbReference type="SMART" id="SM00485">
    <property type="entry name" value="XPGN"/>
    <property type="match status" value="1"/>
</dbReference>
<evidence type="ECO:0000256" key="7">
    <source>
        <dbReference type="ARBA" id="ARBA00022759"/>
    </source>
</evidence>
<feature type="region of interest" description="Disordered" evidence="15">
    <location>
        <begin position="144"/>
        <end position="172"/>
    </location>
</feature>
<dbReference type="InterPro" id="IPR006084">
    <property type="entry name" value="XPG/Rad2"/>
</dbReference>
<feature type="domain" description="XPG N-terminal" evidence="17">
    <location>
        <begin position="1"/>
        <end position="98"/>
    </location>
</feature>
<dbReference type="GO" id="GO:0046872">
    <property type="term" value="F:metal ion binding"/>
    <property type="evidence" value="ECO:0007669"/>
    <property type="project" value="UniProtKB-KW"/>
</dbReference>
<gene>
    <name evidence="19" type="primary">LOC114245981</name>
</gene>
<name>A0A6J2JWB8_BOMMA</name>
<dbReference type="FunFam" id="1.10.150.20:FF:000030">
    <property type="entry name" value="Flap endonuclease GEN-like 1"/>
    <property type="match status" value="1"/>
</dbReference>
<evidence type="ECO:0000256" key="4">
    <source>
        <dbReference type="ARBA" id="ARBA00022553"/>
    </source>
</evidence>
<dbReference type="SMART" id="SM00484">
    <property type="entry name" value="XPGI"/>
    <property type="match status" value="1"/>
</dbReference>
<evidence type="ECO:0000256" key="3">
    <source>
        <dbReference type="ARBA" id="ARBA00005283"/>
    </source>
</evidence>
<evidence type="ECO:0000256" key="15">
    <source>
        <dbReference type="SAM" id="MobiDB-lite"/>
    </source>
</evidence>
<evidence type="ECO:0000256" key="2">
    <source>
        <dbReference type="ARBA" id="ARBA00004123"/>
    </source>
</evidence>
<dbReference type="SUPFAM" id="SSF47807">
    <property type="entry name" value="5' to 3' exonuclease, C-terminal subdomain"/>
    <property type="match status" value="1"/>
</dbReference>
<dbReference type="InterPro" id="IPR008918">
    <property type="entry name" value="HhH2"/>
</dbReference>
<evidence type="ECO:0000259" key="17">
    <source>
        <dbReference type="SMART" id="SM00485"/>
    </source>
</evidence>
<keyword evidence="10" id="KW-0460">Magnesium</keyword>
<dbReference type="Gene3D" id="3.40.50.1010">
    <property type="entry name" value="5'-nuclease"/>
    <property type="match status" value="2"/>
</dbReference>
<dbReference type="GO" id="GO:0006289">
    <property type="term" value="P:nucleotide-excision repair"/>
    <property type="evidence" value="ECO:0007669"/>
    <property type="project" value="InterPro"/>
</dbReference>
<keyword evidence="7" id="KW-0255">Endonuclease</keyword>
<comment type="similarity">
    <text evidence="13">Belongs to the XPG/RAD2 endonuclease family. GEN subfamily.</text>
</comment>
<dbReference type="PANTHER" id="PTHR16171:SF7">
    <property type="entry name" value="DNA REPAIR PROTEIN RAD2"/>
    <property type="match status" value="1"/>
</dbReference>
<dbReference type="InterPro" id="IPR006086">
    <property type="entry name" value="XPG-I_dom"/>
</dbReference>
<dbReference type="InterPro" id="IPR036279">
    <property type="entry name" value="5-3_exonuclease_C_sf"/>
</dbReference>
<evidence type="ECO:0000256" key="6">
    <source>
        <dbReference type="ARBA" id="ARBA00022723"/>
    </source>
</evidence>
<dbReference type="Pfam" id="PF00867">
    <property type="entry name" value="XPG_I"/>
    <property type="match status" value="1"/>
</dbReference>
<comment type="cofactor">
    <cofactor evidence="1">
        <name>Mg(2+)</name>
        <dbReference type="ChEBI" id="CHEBI:18420"/>
    </cofactor>
</comment>
<dbReference type="PANTHER" id="PTHR16171">
    <property type="entry name" value="DNA REPAIR PROTEIN COMPLEMENTING XP-G CELLS-RELATED"/>
    <property type="match status" value="1"/>
</dbReference>
<evidence type="ECO:0000256" key="14">
    <source>
        <dbReference type="SAM" id="Coils"/>
    </source>
</evidence>
<evidence type="ECO:0000256" key="11">
    <source>
        <dbReference type="ARBA" id="ARBA00023204"/>
    </source>
</evidence>
<evidence type="ECO:0000256" key="5">
    <source>
        <dbReference type="ARBA" id="ARBA00022722"/>
    </source>
</evidence>
<dbReference type="PRINTS" id="PR00853">
    <property type="entry name" value="XPGRADSUPER"/>
</dbReference>
<dbReference type="InterPro" id="IPR001044">
    <property type="entry name" value="XPG/Rad2_eukaryotes"/>
</dbReference>
<protein>
    <submittedName>
        <fullName evidence="19">DNA repair protein complementing XP-G cells isoform X1</fullName>
    </submittedName>
</protein>
<evidence type="ECO:0000256" key="13">
    <source>
        <dbReference type="ARBA" id="ARBA00038112"/>
    </source>
</evidence>
<dbReference type="GO" id="GO:0000400">
    <property type="term" value="F:four-way junction DNA binding"/>
    <property type="evidence" value="ECO:0007669"/>
    <property type="project" value="UniProtKB-ARBA"/>
</dbReference>
<proteinExistence type="inferred from homology"/>
<dbReference type="GO" id="GO:0008821">
    <property type="term" value="F:crossover junction DNA endonuclease activity"/>
    <property type="evidence" value="ECO:0007669"/>
    <property type="project" value="UniProtKB-ARBA"/>
</dbReference>
<dbReference type="InterPro" id="IPR006085">
    <property type="entry name" value="XPG_DNA_repair_N"/>
</dbReference>
<feature type="domain" description="XPG-I" evidence="16">
    <location>
        <begin position="736"/>
        <end position="805"/>
    </location>
</feature>
<evidence type="ECO:0000256" key="8">
    <source>
        <dbReference type="ARBA" id="ARBA00022763"/>
    </source>
</evidence>
<dbReference type="GO" id="GO:0005634">
    <property type="term" value="C:nucleus"/>
    <property type="evidence" value="ECO:0007669"/>
    <property type="project" value="UniProtKB-SubCell"/>
</dbReference>
<dbReference type="Proteomes" id="UP000504629">
    <property type="component" value="Unplaced"/>
</dbReference>
<comment type="subcellular location">
    <subcellularLocation>
        <location evidence="2">Nucleus</location>
    </subcellularLocation>
</comment>
<keyword evidence="14" id="KW-0175">Coiled coil</keyword>
<dbReference type="SMART" id="SM00279">
    <property type="entry name" value="HhH2"/>
    <property type="match status" value="1"/>
</dbReference>
<dbReference type="Pfam" id="PF00752">
    <property type="entry name" value="XPG_N"/>
    <property type="match status" value="1"/>
</dbReference>
<dbReference type="PROSITE" id="PS00841">
    <property type="entry name" value="XPG_1"/>
    <property type="match status" value="1"/>
</dbReference>
<dbReference type="PROSITE" id="PS00842">
    <property type="entry name" value="XPG_2"/>
    <property type="match status" value="1"/>
</dbReference>
<dbReference type="SUPFAM" id="SSF88723">
    <property type="entry name" value="PIN domain-like"/>
    <property type="match status" value="1"/>
</dbReference>
<dbReference type="GO" id="GO:0017108">
    <property type="term" value="F:5'-flap endonuclease activity"/>
    <property type="evidence" value="ECO:0007669"/>
    <property type="project" value="UniProtKB-ARBA"/>
</dbReference>
<evidence type="ECO:0000313" key="19">
    <source>
        <dbReference type="RefSeq" id="XP_028034126.1"/>
    </source>
</evidence>
<evidence type="ECO:0000256" key="9">
    <source>
        <dbReference type="ARBA" id="ARBA00022801"/>
    </source>
</evidence>
<dbReference type="GeneID" id="114245981"/>
<evidence type="ECO:0000256" key="12">
    <source>
        <dbReference type="ARBA" id="ARBA00023242"/>
    </source>
</evidence>
<dbReference type="KEGG" id="bman:114245981"/>
<evidence type="ECO:0000256" key="10">
    <source>
        <dbReference type="ARBA" id="ARBA00022842"/>
    </source>
</evidence>
<keyword evidence="11" id="KW-0234">DNA repair</keyword>
<dbReference type="GO" id="GO:0003697">
    <property type="term" value="F:single-stranded DNA binding"/>
    <property type="evidence" value="ECO:0007669"/>
    <property type="project" value="InterPro"/>
</dbReference>
<organism evidence="18 19">
    <name type="scientific">Bombyx mandarina</name>
    <name type="common">Wild silk moth</name>
    <name type="synonym">Wild silkworm</name>
    <dbReference type="NCBI Taxonomy" id="7092"/>
    <lineage>
        <taxon>Eukaryota</taxon>
        <taxon>Metazoa</taxon>
        <taxon>Ecdysozoa</taxon>
        <taxon>Arthropoda</taxon>
        <taxon>Hexapoda</taxon>
        <taxon>Insecta</taxon>
        <taxon>Pterygota</taxon>
        <taxon>Neoptera</taxon>
        <taxon>Endopterygota</taxon>
        <taxon>Lepidoptera</taxon>
        <taxon>Glossata</taxon>
        <taxon>Ditrysia</taxon>
        <taxon>Bombycoidea</taxon>
        <taxon>Bombycidae</taxon>
        <taxon>Bombycinae</taxon>
        <taxon>Bombyx</taxon>
    </lineage>
</organism>
<dbReference type="InterPro" id="IPR019974">
    <property type="entry name" value="XPG_CS"/>
</dbReference>
<dbReference type="RefSeq" id="XP_028034126.1">
    <property type="nucleotide sequence ID" value="XM_028178325.1"/>
</dbReference>
<keyword evidence="9" id="KW-0378">Hydrolase</keyword>
<dbReference type="InterPro" id="IPR029060">
    <property type="entry name" value="PIN-like_dom_sf"/>
</dbReference>
<keyword evidence="18" id="KW-1185">Reference proteome</keyword>
<dbReference type="PRINTS" id="PR00066">
    <property type="entry name" value="XRODRMPGMNTG"/>
</dbReference>
<keyword evidence="6" id="KW-0479">Metal-binding</keyword>
<dbReference type="AlphaFoldDB" id="A0A6J2JWB8"/>
<reference evidence="19" key="1">
    <citation type="submission" date="2025-08" db="UniProtKB">
        <authorList>
            <consortium name="RefSeq"/>
        </authorList>
    </citation>
    <scope>IDENTIFICATION</scope>
    <source>
        <tissue evidence="19">Silk gland</tissue>
    </source>
</reference>
<feature type="compositionally biased region" description="Basic and acidic residues" evidence="15">
    <location>
        <begin position="545"/>
        <end position="557"/>
    </location>
</feature>
<dbReference type="CDD" id="cd09868">
    <property type="entry name" value="PIN_XPG_RAD2"/>
    <property type="match status" value="2"/>
</dbReference>
<accession>A0A6J2JWB8</accession>